<keyword evidence="4" id="KW-0140">cGMP</keyword>
<comment type="similarity">
    <text evidence="2">Belongs to the cyclic nucleotide phosphodiesterase family.</text>
</comment>
<evidence type="ECO:0000256" key="1">
    <source>
        <dbReference type="ARBA" id="ARBA00001968"/>
    </source>
</evidence>
<evidence type="ECO:0000256" key="6">
    <source>
        <dbReference type="ARBA" id="ARBA00022801"/>
    </source>
</evidence>
<evidence type="ECO:0000313" key="9">
    <source>
        <dbReference type="Proteomes" id="UP000695000"/>
    </source>
</evidence>
<reference evidence="10" key="1">
    <citation type="submission" date="2025-08" db="UniProtKB">
        <authorList>
            <consortium name="RefSeq"/>
        </authorList>
    </citation>
    <scope>IDENTIFICATION</scope>
    <source>
        <tissue evidence="10">Whole Larva</tissue>
    </source>
</reference>
<dbReference type="EC" id="3.1.4.35" evidence="3"/>
<dbReference type="SMART" id="SM00065">
    <property type="entry name" value="GAF"/>
    <property type="match status" value="1"/>
</dbReference>
<dbReference type="InterPro" id="IPR002073">
    <property type="entry name" value="PDEase_catalytic_dom"/>
</dbReference>
<dbReference type="SUPFAM" id="SSF109604">
    <property type="entry name" value="HD-domain/PDEase-like"/>
    <property type="match status" value="1"/>
</dbReference>
<accession>A0ABM1MSY8</accession>
<dbReference type="InterPro" id="IPR003607">
    <property type="entry name" value="HD/PDEase_dom"/>
</dbReference>
<feature type="domain" description="PDEase" evidence="8">
    <location>
        <begin position="397"/>
        <end position="720"/>
    </location>
</feature>
<dbReference type="CDD" id="cd00077">
    <property type="entry name" value="HDc"/>
    <property type="match status" value="1"/>
</dbReference>
<dbReference type="InterPro" id="IPR023088">
    <property type="entry name" value="PDEase"/>
</dbReference>
<dbReference type="Pfam" id="PF00233">
    <property type="entry name" value="PDEase_I"/>
    <property type="match status" value="1"/>
</dbReference>
<proteinExistence type="inferred from homology"/>
<evidence type="ECO:0000256" key="5">
    <source>
        <dbReference type="ARBA" id="ARBA00022723"/>
    </source>
</evidence>
<feature type="region of interest" description="Disordered" evidence="7">
    <location>
        <begin position="744"/>
        <end position="770"/>
    </location>
</feature>
<dbReference type="Pfam" id="PF01590">
    <property type="entry name" value="GAF"/>
    <property type="match status" value="1"/>
</dbReference>
<dbReference type="InterPro" id="IPR036971">
    <property type="entry name" value="PDEase_catalytic_dom_sf"/>
</dbReference>
<keyword evidence="5" id="KW-0479">Metal-binding</keyword>
<dbReference type="InterPro" id="IPR003018">
    <property type="entry name" value="GAF"/>
</dbReference>
<gene>
    <name evidence="10" type="primary">LOC108563508</name>
</gene>
<evidence type="ECO:0000313" key="10">
    <source>
        <dbReference type="RefSeq" id="XP_017777688.1"/>
    </source>
</evidence>
<organism evidence="9 10">
    <name type="scientific">Nicrophorus vespilloides</name>
    <name type="common">Boreal carrion beetle</name>
    <dbReference type="NCBI Taxonomy" id="110193"/>
    <lineage>
        <taxon>Eukaryota</taxon>
        <taxon>Metazoa</taxon>
        <taxon>Ecdysozoa</taxon>
        <taxon>Arthropoda</taxon>
        <taxon>Hexapoda</taxon>
        <taxon>Insecta</taxon>
        <taxon>Pterygota</taxon>
        <taxon>Neoptera</taxon>
        <taxon>Endopterygota</taxon>
        <taxon>Coleoptera</taxon>
        <taxon>Polyphaga</taxon>
        <taxon>Staphyliniformia</taxon>
        <taxon>Silphidae</taxon>
        <taxon>Nicrophorinae</taxon>
        <taxon>Nicrophorus</taxon>
    </lineage>
</organism>
<sequence>MDDFCQYNLFKKPKAHLMIPPPYVRKSEDDGKCRRKQTPTLRLKSSDPAHLLLLCESLRQGHSRELEILLNKYFLEETTCSTVFLINFFSVRGEAVIRIIGKTLLENQLNLPLNDNFVEDAFSAERGGIHIGFNRMNSDLATELREVASDALGGEIYAFPVFEHADESEDDKGPVFVICIVNCTQQITFVGQLIDETFRFCLPVFLNTLKAEEQLRLKLQTHAILTIVNGLFTRLVDLKDLLHDILEEGRMLVSAEVCRLYMLDKKSVYLEEYNDEVLGGSPITKNKGVAGFVFSTGNILNIKDAYGHKLFHKADDEGRGFITRNILCVPLRDGHNAFGVCYLANKIEAEYFSVFDEDAASMFGLYTGLAIAHANKYKIIDENLDKRILTNNILMEPLLIRPSDIKHMMYAQRPKFDDFGKLQFNGRDVPFHQSTLLVVQMFENLNLLSTLKIEKNILSKFILGVQHNYRALPYHNWMHAFSATCFMYGLITTLEFLSNDILSPLEILALMVSILCHDIDHTGCEKVEKSLAVLYTSNTSVLEEHHLTRTICVLNSEGCNFLEHLDHKTYSRFLDCLKENILATDALTHMKIARKQEIILTKCNKPKSRQYRRLLCALLMTCADLSDQVQIWNVVRMITVQIYAECFQENEAEKVFGTLENVPEEDNFDKCLIPEMQMDFIRRLCLPPFKVVSILFPETRVFVDTLVKHLRYWEESKQYFMYTDGTIAEILMSDMLDFSDIEVPPEEEAETEDSDTGNSMDSKMSVLSDY</sequence>
<protein>
    <recommendedName>
        <fullName evidence="3">3',5'-cyclic-GMP phosphodiesterase</fullName>
        <ecNumber evidence="3">3.1.4.35</ecNumber>
    </recommendedName>
</protein>
<dbReference type="Gene3D" id="3.30.450.40">
    <property type="match status" value="1"/>
</dbReference>
<dbReference type="PROSITE" id="PS51845">
    <property type="entry name" value="PDEASE_I_2"/>
    <property type="match status" value="1"/>
</dbReference>
<feature type="compositionally biased region" description="Acidic residues" evidence="7">
    <location>
        <begin position="744"/>
        <end position="755"/>
    </location>
</feature>
<evidence type="ECO:0000256" key="7">
    <source>
        <dbReference type="SAM" id="MobiDB-lite"/>
    </source>
</evidence>
<dbReference type="PANTHER" id="PTHR11347">
    <property type="entry name" value="CYCLIC NUCLEOTIDE PHOSPHODIESTERASE"/>
    <property type="match status" value="1"/>
</dbReference>
<keyword evidence="6" id="KW-0378">Hydrolase</keyword>
<evidence type="ECO:0000256" key="4">
    <source>
        <dbReference type="ARBA" id="ARBA00022535"/>
    </source>
</evidence>
<dbReference type="RefSeq" id="XP_017777688.1">
    <property type="nucleotide sequence ID" value="XM_017922199.1"/>
</dbReference>
<dbReference type="Gene3D" id="1.10.1300.10">
    <property type="entry name" value="3'5'-cyclic nucleotide phosphodiesterase, catalytic domain"/>
    <property type="match status" value="1"/>
</dbReference>
<dbReference type="Proteomes" id="UP000695000">
    <property type="component" value="Unplaced"/>
</dbReference>
<dbReference type="PRINTS" id="PR00387">
    <property type="entry name" value="PDIESTERASE1"/>
</dbReference>
<dbReference type="InterPro" id="IPR029016">
    <property type="entry name" value="GAF-like_dom_sf"/>
</dbReference>
<name>A0ABM1MSY8_NICVS</name>
<evidence type="ECO:0000256" key="3">
    <source>
        <dbReference type="ARBA" id="ARBA00012319"/>
    </source>
</evidence>
<dbReference type="GeneID" id="108563508"/>
<comment type="cofactor">
    <cofactor evidence="1">
        <name>a divalent metal cation</name>
        <dbReference type="ChEBI" id="CHEBI:60240"/>
    </cofactor>
</comment>
<keyword evidence="9" id="KW-1185">Reference proteome</keyword>
<evidence type="ECO:0000259" key="8">
    <source>
        <dbReference type="PROSITE" id="PS51845"/>
    </source>
</evidence>
<evidence type="ECO:0000256" key="2">
    <source>
        <dbReference type="ARBA" id="ARBA00007648"/>
    </source>
</evidence>
<dbReference type="SUPFAM" id="SSF55781">
    <property type="entry name" value="GAF domain-like"/>
    <property type="match status" value="1"/>
</dbReference>